<comment type="catalytic activity">
    <reaction evidence="6">
        <text>biotin + L-lysyl-[protein] + ATP = N(6)-biotinyl-L-lysyl-[protein] + AMP + diphosphate + H(+)</text>
        <dbReference type="Rhea" id="RHEA:11756"/>
        <dbReference type="Rhea" id="RHEA-COMP:9752"/>
        <dbReference type="Rhea" id="RHEA-COMP:10505"/>
        <dbReference type="ChEBI" id="CHEBI:15378"/>
        <dbReference type="ChEBI" id="CHEBI:29969"/>
        <dbReference type="ChEBI" id="CHEBI:30616"/>
        <dbReference type="ChEBI" id="CHEBI:33019"/>
        <dbReference type="ChEBI" id="CHEBI:57586"/>
        <dbReference type="ChEBI" id="CHEBI:83144"/>
        <dbReference type="ChEBI" id="CHEBI:456215"/>
        <dbReference type="EC" id="6.3.4.15"/>
    </reaction>
</comment>
<reference evidence="8 9" key="1">
    <citation type="submission" date="2016-07" db="EMBL/GenBank/DDBJ databases">
        <title>Complete genome sequence of Altererythrobacter namhicola JCM 16345T, containing esterase-encoding genes.</title>
        <authorList>
            <person name="Cheng H."/>
            <person name="Wu Y.-H."/>
            <person name="Jian S.-L."/>
            <person name="Huo Y.-Y."/>
            <person name="Wang C.-S."/>
            <person name="Xu X.-W."/>
        </authorList>
    </citation>
    <scope>NUCLEOTIDE SEQUENCE [LARGE SCALE GENOMIC DNA]</scope>
    <source>
        <strain evidence="8 9">JCM 16345</strain>
    </source>
</reference>
<dbReference type="GO" id="GO:0004077">
    <property type="term" value="F:biotin--[biotin carboxyl-carrier protein] ligase activity"/>
    <property type="evidence" value="ECO:0007669"/>
    <property type="project" value="UniProtKB-EC"/>
</dbReference>
<keyword evidence="1 8" id="KW-0436">Ligase</keyword>
<evidence type="ECO:0000256" key="6">
    <source>
        <dbReference type="ARBA" id="ARBA00047846"/>
    </source>
</evidence>
<dbReference type="STRING" id="645517.A6F65_01792"/>
<evidence type="ECO:0000313" key="8">
    <source>
        <dbReference type="EMBL" id="ANU08087.1"/>
    </source>
</evidence>
<dbReference type="Pfam" id="PF02237">
    <property type="entry name" value="BPL_C"/>
    <property type="match status" value="1"/>
</dbReference>
<dbReference type="EC" id="6.3.4.15" evidence="5"/>
<dbReference type="PROSITE" id="PS51733">
    <property type="entry name" value="BPL_LPL_CATALYTIC"/>
    <property type="match status" value="1"/>
</dbReference>
<keyword evidence="4" id="KW-0092">Biotin</keyword>
<keyword evidence="9" id="KW-1185">Reference proteome</keyword>
<evidence type="ECO:0000256" key="5">
    <source>
        <dbReference type="ARBA" id="ARBA00024227"/>
    </source>
</evidence>
<evidence type="ECO:0000256" key="4">
    <source>
        <dbReference type="ARBA" id="ARBA00023267"/>
    </source>
</evidence>
<sequence>MIAETGSTNADLVSVLKSGERWPKGQWLVADRQTAGKGRQGRAWKSASGNFTGSTAVHLTGQEPPAASLSFVASLAIYEALVGLLADPAVLQLKWPNDVMLNGGKASGILLERHGDSAVVGIGVNLASAPDLPDRRTAALADFGPAPSRDDFAGLLAASFDKELVRWRQFGLEPILARWQAAAHRLGTRLSVHDATGARLSGTFDGLDTDGALLLRLPDGSRRAIHAGDVMLEES</sequence>
<feature type="domain" description="BPL/LPL catalytic" evidence="7">
    <location>
        <begin position="1"/>
        <end position="168"/>
    </location>
</feature>
<organism evidence="8 9">
    <name type="scientific">Paraurantiacibacter namhicola</name>
    <dbReference type="NCBI Taxonomy" id="645517"/>
    <lineage>
        <taxon>Bacteria</taxon>
        <taxon>Pseudomonadati</taxon>
        <taxon>Pseudomonadota</taxon>
        <taxon>Alphaproteobacteria</taxon>
        <taxon>Sphingomonadales</taxon>
        <taxon>Erythrobacteraceae</taxon>
        <taxon>Paraurantiacibacter</taxon>
    </lineage>
</organism>
<dbReference type="GO" id="GO:0005737">
    <property type="term" value="C:cytoplasm"/>
    <property type="evidence" value="ECO:0007669"/>
    <property type="project" value="TreeGrafter"/>
</dbReference>
<evidence type="ECO:0000313" key="9">
    <source>
        <dbReference type="Proteomes" id="UP000092698"/>
    </source>
</evidence>
<protein>
    <recommendedName>
        <fullName evidence="5">biotin--[biotin carboxyl-carrier protein] ligase</fullName>
        <ecNumber evidence="5">6.3.4.15</ecNumber>
    </recommendedName>
</protein>
<dbReference type="PATRIC" id="fig|645517.4.peg.1778"/>
<name>A0A1C7D9I4_9SPHN</name>
<evidence type="ECO:0000256" key="1">
    <source>
        <dbReference type="ARBA" id="ARBA00022598"/>
    </source>
</evidence>
<evidence type="ECO:0000256" key="3">
    <source>
        <dbReference type="ARBA" id="ARBA00022840"/>
    </source>
</evidence>
<dbReference type="EMBL" id="CP016545">
    <property type="protein sequence ID" value="ANU08087.1"/>
    <property type="molecule type" value="Genomic_DNA"/>
</dbReference>
<evidence type="ECO:0000256" key="2">
    <source>
        <dbReference type="ARBA" id="ARBA00022741"/>
    </source>
</evidence>
<dbReference type="SUPFAM" id="SSF55681">
    <property type="entry name" value="Class II aaRS and biotin synthetases"/>
    <property type="match status" value="1"/>
</dbReference>
<keyword evidence="2" id="KW-0547">Nucleotide-binding</keyword>
<dbReference type="KEGG" id="anh:A6F65_01792"/>
<dbReference type="SUPFAM" id="SSF50037">
    <property type="entry name" value="C-terminal domain of transcriptional repressors"/>
    <property type="match status" value="1"/>
</dbReference>
<proteinExistence type="predicted"/>
<dbReference type="InterPro" id="IPR004408">
    <property type="entry name" value="Biotin_CoA_COase_ligase"/>
</dbReference>
<dbReference type="Gene3D" id="3.30.930.10">
    <property type="entry name" value="Bira Bifunctional Protein, Domain 2"/>
    <property type="match status" value="1"/>
</dbReference>
<dbReference type="Gene3D" id="2.30.30.100">
    <property type="match status" value="1"/>
</dbReference>
<gene>
    <name evidence="8" type="primary">birA</name>
    <name evidence="8" type="ORF">A6F65_01792</name>
</gene>
<dbReference type="NCBIfam" id="TIGR00121">
    <property type="entry name" value="birA_ligase"/>
    <property type="match status" value="1"/>
</dbReference>
<dbReference type="AlphaFoldDB" id="A0A1C7D9I4"/>
<dbReference type="InterPro" id="IPR008988">
    <property type="entry name" value="Transcriptional_repressor_C"/>
</dbReference>
<dbReference type="GO" id="GO:0005524">
    <property type="term" value="F:ATP binding"/>
    <property type="evidence" value="ECO:0007669"/>
    <property type="project" value="UniProtKB-KW"/>
</dbReference>
<dbReference type="Pfam" id="PF03099">
    <property type="entry name" value="BPL_LplA_LipB"/>
    <property type="match status" value="1"/>
</dbReference>
<dbReference type="InterPro" id="IPR004143">
    <property type="entry name" value="BPL_LPL_catalytic"/>
</dbReference>
<dbReference type="PANTHER" id="PTHR12835">
    <property type="entry name" value="BIOTIN PROTEIN LIGASE"/>
    <property type="match status" value="1"/>
</dbReference>
<dbReference type="CDD" id="cd16442">
    <property type="entry name" value="BPL"/>
    <property type="match status" value="1"/>
</dbReference>
<dbReference type="Proteomes" id="UP000092698">
    <property type="component" value="Chromosome"/>
</dbReference>
<keyword evidence="3" id="KW-0067">ATP-binding</keyword>
<accession>A0A1C7D9I4</accession>
<dbReference type="PANTHER" id="PTHR12835:SF5">
    <property type="entry name" value="BIOTIN--PROTEIN LIGASE"/>
    <property type="match status" value="1"/>
</dbReference>
<dbReference type="InterPro" id="IPR045864">
    <property type="entry name" value="aa-tRNA-synth_II/BPL/LPL"/>
</dbReference>
<evidence type="ECO:0000259" key="7">
    <source>
        <dbReference type="PROSITE" id="PS51733"/>
    </source>
</evidence>
<dbReference type="InterPro" id="IPR003142">
    <property type="entry name" value="BPL_C"/>
</dbReference>